<dbReference type="EMBL" id="CP073720">
    <property type="protein sequence ID" value="UWP85824.1"/>
    <property type="molecule type" value="Genomic_DNA"/>
</dbReference>
<organism evidence="1 2">
    <name type="scientific">Dactylosporangium fulvum</name>
    <dbReference type="NCBI Taxonomy" id="53359"/>
    <lineage>
        <taxon>Bacteria</taxon>
        <taxon>Bacillati</taxon>
        <taxon>Actinomycetota</taxon>
        <taxon>Actinomycetes</taxon>
        <taxon>Micromonosporales</taxon>
        <taxon>Micromonosporaceae</taxon>
        <taxon>Dactylosporangium</taxon>
    </lineage>
</organism>
<gene>
    <name evidence="1" type="ORF">Dfulv_16890</name>
</gene>
<keyword evidence="2" id="KW-1185">Reference proteome</keyword>
<dbReference type="Proteomes" id="UP001059617">
    <property type="component" value="Chromosome"/>
</dbReference>
<dbReference type="RefSeq" id="WP_259864128.1">
    <property type="nucleotide sequence ID" value="NZ_BAAAST010000199.1"/>
</dbReference>
<proteinExistence type="predicted"/>
<sequence>MSGMSTYHYFEACGFVSEPFQATDLAAAEAHVMQAFRNPANPDFDDDDGGIMGFDGEWWECEATFEGDTAHNPANADRLAAAINALTGPDAPTPGGP</sequence>
<evidence type="ECO:0000313" key="2">
    <source>
        <dbReference type="Proteomes" id="UP001059617"/>
    </source>
</evidence>
<reference evidence="1" key="2">
    <citation type="submission" date="2022-09" db="EMBL/GenBank/DDBJ databases">
        <title>Biosynthetic gene clusters of Dactylosporangioum fulvum.</title>
        <authorList>
            <person name="Caradec T."/>
        </authorList>
    </citation>
    <scope>NUCLEOTIDE SEQUENCE</scope>
    <source>
        <strain evidence="1">NRRL B-16292</strain>
    </source>
</reference>
<evidence type="ECO:0000313" key="1">
    <source>
        <dbReference type="EMBL" id="UWP85824.1"/>
    </source>
</evidence>
<reference evidence="1" key="1">
    <citation type="submission" date="2021-04" db="EMBL/GenBank/DDBJ databases">
        <authorList>
            <person name="Hartkoorn R.C."/>
            <person name="Beaudoing E."/>
            <person name="Hot D."/>
        </authorList>
    </citation>
    <scope>NUCLEOTIDE SEQUENCE</scope>
    <source>
        <strain evidence="1">NRRL B-16292</strain>
    </source>
</reference>
<name>A0ABY5W8L2_9ACTN</name>
<protein>
    <submittedName>
        <fullName evidence="1">Uncharacterized protein</fullName>
    </submittedName>
</protein>
<accession>A0ABY5W8L2</accession>